<protein>
    <submittedName>
        <fullName evidence="2">DNA-directed RNA polymerase</fullName>
    </submittedName>
</protein>
<reference evidence="2" key="1">
    <citation type="submission" date="2022-11" db="UniProtKB">
        <authorList>
            <consortium name="WormBaseParasite"/>
        </authorList>
    </citation>
    <scope>IDENTIFICATION</scope>
</reference>
<sequence length="1131" mass="130737">MSLLIIKRLLHPKLVRSSCLPYDIASRKYSTSVAVQEEKPIVKTRKTTKKDTIEWEKSIIKKLSVEYQKRGKDVKVLSDKRRLMANTVNCVSNGNVKKLLGTATQDANLMKTTPNLIIFDEYFPVILKYSTAILKQEFESRKPNQWDEILYLIISFLSRVTPHDDVSAIGFLTTLKTVENFIVKHQQNLNLERVNNLLWSCKRKAKEMPPKFNLTHKQLLFDPAEIQEFSSVKQSASVPTAEVKDSYDPNLELVKTLCDPSFSPGYDSPFVINQRSKMDYIRDFEEQLQSEMGGYMKVENFTRRDKTAKSMEDYIAKWKWKENIEIKLKQHQKSIHDSFLNQCLSSVDLGKCAEIMLNTVHAELSEGQGHLSESMFRTTLADAVLHHVYNVFLEKLDVSPGRVTREVFSDFLEYFCDHKIAQIYSIRQWWNRCCSSQNVDPTLTLPCIDFKFYSRKKIGEILCKVVMESCTFLHRSRSDRAFTSANVSLESLSILSPHNKIKCVKMIHIHPVLKNMIKKIEFNHLFFSHKMLPLRVPPRPWIDKGKNGPFYTHPSDVIRLSEAFKDVNVCKEFDIRLTSDEMARPVFDALNDLGSTPWIINGEMLDVLTEIFKMGNDKTQEEFLSKLSVPLHAGTFIIPDFADIFGENANATEITTEEWRKFYKEKNEVTKNKNEMNSLWAWLRYRVALARHYRNDVLFFPHNMDFRGRVYPISPNLNHMGDDINRCVLKFAKGKRLGKRGLYWLKLHVVNITGLLKKKSILERIQYFDEHLEDILDSANNPLNGKRWWLESDDPWQTLAACKELRDALKLENPEDFVSHLPIHQDGSCNGLQHYAALGRDLQGALEVNLCPADKPADIYSTVAARVEEKRIEDEQDETSKFHNIALELRAALPEPVPRKVVKQTVMTTVYGVTEYGARSQIKKQLKALGKDEEHIVEFAAYLTERTFSSLHEAFEVSMQIKDWLRDVAKMCNSLKRPVEWTTPLGMPVMQPYIKTKSKLQKVVLLPSDDKQVNAFPPNFVHSLDSTHMMLTTLHCRKQGITFAAIHDCFWTHASTVDAMNKICRDQFIEMYTQPIIEKLAMEMREKCLPPALLRKMDEDTANKNIQQLTPSFKFGDLDISQVKDSVYFFS</sequence>
<dbReference type="Proteomes" id="UP000887579">
    <property type="component" value="Unplaced"/>
</dbReference>
<organism evidence="1 2">
    <name type="scientific">Panagrolaimus sp. ES5</name>
    <dbReference type="NCBI Taxonomy" id="591445"/>
    <lineage>
        <taxon>Eukaryota</taxon>
        <taxon>Metazoa</taxon>
        <taxon>Ecdysozoa</taxon>
        <taxon>Nematoda</taxon>
        <taxon>Chromadorea</taxon>
        <taxon>Rhabditida</taxon>
        <taxon>Tylenchina</taxon>
        <taxon>Panagrolaimomorpha</taxon>
        <taxon>Panagrolaimoidea</taxon>
        <taxon>Panagrolaimidae</taxon>
        <taxon>Panagrolaimus</taxon>
    </lineage>
</organism>
<dbReference type="WBParaSite" id="ES5_v2.g8608.t1">
    <property type="protein sequence ID" value="ES5_v2.g8608.t1"/>
    <property type="gene ID" value="ES5_v2.g8608"/>
</dbReference>
<evidence type="ECO:0000313" key="2">
    <source>
        <dbReference type="WBParaSite" id="ES5_v2.g8608.t1"/>
    </source>
</evidence>
<name>A0AC34GUS2_9BILA</name>
<accession>A0AC34GUS2</accession>
<evidence type="ECO:0000313" key="1">
    <source>
        <dbReference type="Proteomes" id="UP000887579"/>
    </source>
</evidence>
<proteinExistence type="predicted"/>